<proteinExistence type="predicted"/>
<protein>
    <submittedName>
        <fullName evidence="1">Uncharacterized protein</fullName>
    </submittedName>
</protein>
<organism evidence="1">
    <name type="scientific">Rhizophora mucronata</name>
    <name type="common">Asiatic mangrove</name>
    <dbReference type="NCBI Taxonomy" id="61149"/>
    <lineage>
        <taxon>Eukaryota</taxon>
        <taxon>Viridiplantae</taxon>
        <taxon>Streptophyta</taxon>
        <taxon>Embryophyta</taxon>
        <taxon>Tracheophyta</taxon>
        <taxon>Spermatophyta</taxon>
        <taxon>Magnoliopsida</taxon>
        <taxon>eudicotyledons</taxon>
        <taxon>Gunneridae</taxon>
        <taxon>Pentapetalae</taxon>
        <taxon>rosids</taxon>
        <taxon>fabids</taxon>
        <taxon>Malpighiales</taxon>
        <taxon>Rhizophoraceae</taxon>
        <taxon>Rhizophora</taxon>
    </lineage>
</organism>
<accession>A0A2P2IRY5</accession>
<dbReference type="EMBL" id="GGEC01003502">
    <property type="protein sequence ID" value="MBW83985.1"/>
    <property type="molecule type" value="Transcribed_RNA"/>
</dbReference>
<evidence type="ECO:0000313" key="1">
    <source>
        <dbReference type="EMBL" id="MBW83985.1"/>
    </source>
</evidence>
<dbReference type="AlphaFoldDB" id="A0A2P2IRY5"/>
<reference evidence="1" key="1">
    <citation type="submission" date="2018-02" db="EMBL/GenBank/DDBJ databases">
        <title>Rhizophora mucronata_Transcriptome.</title>
        <authorList>
            <person name="Meera S.P."/>
            <person name="Sreeshan A."/>
            <person name="Augustine A."/>
        </authorList>
    </citation>
    <scope>NUCLEOTIDE SEQUENCE</scope>
    <source>
        <tissue evidence="1">Leaf</tissue>
    </source>
</reference>
<sequence length="43" mass="4823">MSNFFQPTALIVLFNFLLRSKSNSATNLRSSSHLPKPLLRTSS</sequence>
<name>A0A2P2IRY5_RHIMU</name>